<feature type="chain" id="PRO_5036402806" description="Alpha 1,4-glycosyltransferase domain-containing protein" evidence="7">
    <location>
        <begin position="17"/>
        <end position="298"/>
    </location>
</feature>
<evidence type="ECO:0000313" key="9">
    <source>
        <dbReference type="EMBL" id="CAD7252939.1"/>
    </source>
</evidence>
<feature type="non-terminal residue" evidence="9">
    <location>
        <position position="298"/>
    </location>
</feature>
<keyword evidence="5" id="KW-0333">Golgi apparatus</keyword>
<proteinExistence type="inferred from homology"/>
<name>A0A7R9AFI9_9CRUS</name>
<evidence type="ECO:0000256" key="7">
    <source>
        <dbReference type="SAM" id="SignalP"/>
    </source>
</evidence>
<dbReference type="GO" id="GO:0006688">
    <property type="term" value="P:glycosphingolipid biosynthetic process"/>
    <property type="evidence" value="ECO:0007669"/>
    <property type="project" value="TreeGrafter"/>
</dbReference>
<keyword evidence="10" id="KW-1185">Reference proteome</keyword>
<dbReference type="Gene3D" id="3.90.550.20">
    <property type="match status" value="1"/>
</dbReference>
<accession>A0A7R9AFI9</accession>
<feature type="domain" description="Alpha 1,4-glycosyltransferase" evidence="8">
    <location>
        <begin position="173"/>
        <end position="291"/>
    </location>
</feature>
<dbReference type="Pfam" id="PF04488">
    <property type="entry name" value="Gly_transf_sug"/>
    <property type="match status" value="1"/>
</dbReference>
<dbReference type="AlphaFoldDB" id="A0A7R9AFI9"/>
<dbReference type="PANTHER" id="PTHR12042:SF21">
    <property type="entry name" value="ALPHA1,4-GALACTOSYLTRANSFERASE 1-RELATED"/>
    <property type="match status" value="1"/>
</dbReference>
<keyword evidence="3" id="KW-0328">Glycosyltransferase</keyword>
<organism evidence="9">
    <name type="scientific">Darwinula stevensoni</name>
    <dbReference type="NCBI Taxonomy" id="69355"/>
    <lineage>
        <taxon>Eukaryota</taxon>
        <taxon>Metazoa</taxon>
        <taxon>Ecdysozoa</taxon>
        <taxon>Arthropoda</taxon>
        <taxon>Crustacea</taxon>
        <taxon>Oligostraca</taxon>
        <taxon>Ostracoda</taxon>
        <taxon>Podocopa</taxon>
        <taxon>Podocopida</taxon>
        <taxon>Darwinulocopina</taxon>
        <taxon>Darwinuloidea</taxon>
        <taxon>Darwinulidae</taxon>
        <taxon>Darwinula</taxon>
    </lineage>
</organism>
<evidence type="ECO:0000313" key="10">
    <source>
        <dbReference type="Proteomes" id="UP000677054"/>
    </source>
</evidence>
<dbReference type="PANTHER" id="PTHR12042">
    <property type="entry name" value="LACTOSYLCERAMIDE 4-ALPHA-GALACTOSYLTRANSFERASE ALPHA- 1,4-GALACTOSYLTRANSFERASE"/>
    <property type="match status" value="1"/>
</dbReference>
<dbReference type="EMBL" id="CAJPEV010005057">
    <property type="protein sequence ID" value="CAG0902691.1"/>
    <property type="molecule type" value="Genomic_DNA"/>
</dbReference>
<dbReference type="EMBL" id="LR904574">
    <property type="protein sequence ID" value="CAD7252939.1"/>
    <property type="molecule type" value="Genomic_DNA"/>
</dbReference>
<keyword evidence="4" id="KW-0808">Transferase</keyword>
<keyword evidence="7" id="KW-0732">Signal</keyword>
<dbReference type="SUPFAM" id="SSF53448">
    <property type="entry name" value="Nucleotide-diphospho-sugar transferases"/>
    <property type="match status" value="1"/>
</dbReference>
<comment type="similarity">
    <text evidence="2">Belongs to the glycosyltransferase 32 family.</text>
</comment>
<protein>
    <recommendedName>
        <fullName evidence="8">Alpha 1,4-glycosyltransferase domain-containing protein</fullName>
    </recommendedName>
</protein>
<dbReference type="InterPro" id="IPR007577">
    <property type="entry name" value="GlycoTrfase_DXD_sugar-bd_CS"/>
</dbReference>
<dbReference type="GO" id="GO:0000139">
    <property type="term" value="C:Golgi membrane"/>
    <property type="evidence" value="ECO:0007669"/>
    <property type="project" value="UniProtKB-SubCell"/>
</dbReference>
<feature type="signal peptide" evidence="7">
    <location>
        <begin position="1"/>
        <end position="16"/>
    </location>
</feature>
<evidence type="ECO:0000256" key="1">
    <source>
        <dbReference type="ARBA" id="ARBA00004323"/>
    </source>
</evidence>
<evidence type="ECO:0000259" key="8">
    <source>
        <dbReference type="Pfam" id="PF04572"/>
    </source>
</evidence>
<dbReference type="InterPro" id="IPR051981">
    <property type="entry name" value="Glycosyltransf_32"/>
</dbReference>
<dbReference type="OrthoDB" id="409543at2759"/>
<evidence type="ECO:0000256" key="5">
    <source>
        <dbReference type="ARBA" id="ARBA00023034"/>
    </source>
</evidence>
<keyword evidence="6" id="KW-0472">Membrane</keyword>
<dbReference type="GO" id="GO:0016758">
    <property type="term" value="F:hexosyltransferase activity"/>
    <property type="evidence" value="ECO:0007669"/>
    <property type="project" value="TreeGrafter"/>
</dbReference>
<evidence type="ECO:0000256" key="2">
    <source>
        <dbReference type="ARBA" id="ARBA00009003"/>
    </source>
</evidence>
<gene>
    <name evidence="9" type="ORF">DSTB1V02_LOCUS12690</name>
</gene>
<evidence type="ECO:0000256" key="4">
    <source>
        <dbReference type="ARBA" id="ARBA00022679"/>
    </source>
</evidence>
<comment type="subcellular location">
    <subcellularLocation>
        <location evidence="1">Golgi apparatus membrane</location>
        <topology evidence="1">Single-pass type II membrane protein</topology>
    </subcellularLocation>
</comment>
<dbReference type="Pfam" id="PF04572">
    <property type="entry name" value="Gb3_synth"/>
    <property type="match status" value="1"/>
</dbReference>
<evidence type="ECO:0000256" key="6">
    <source>
        <dbReference type="ARBA" id="ARBA00023136"/>
    </source>
</evidence>
<dbReference type="Proteomes" id="UP000677054">
    <property type="component" value="Unassembled WGS sequence"/>
</dbReference>
<dbReference type="InterPro" id="IPR029044">
    <property type="entry name" value="Nucleotide-diphossugar_trans"/>
</dbReference>
<evidence type="ECO:0000256" key="3">
    <source>
        <dbReference type="ARBA" id="ARBA00022676"/>
    </source>
</evidence>
<sequence>MCLLFSVACLLSYFQSEDFFHLDRVIRLTLNYNQEIRSKEDVTIWFVMTSDDPVLNPRQSCAIESTSQMNPFSEILVFHTRPDIEMKVNLPNVKFQYLGPQSMFAGSPLDSWYHSQAFNESPYKRIHLSDGLRTALLWEYGGIYMDLDFICLKPLRDLTRNFLGFEGEKRVNVMKYMTMHYNPDSIPGAGPNILSDVFLKHCPEDNSTDWSGTVTCDGVTAYPKHYFYPVPYEQNQKLFSRDHLEEVLKELDGSHAIHFWNALTNGIQANVKDEVVLTVLARKYCPSVANIAGESFRK</sequence>
<dbReference type="InterPro" id="IPR007652">
    <property type="entry name" value="A1-4-GlycosylTfrase_dom"/>
</dbReference>
<reference evidence="9" key="1">
    <citation type="submission" date="2020-11" db="EMBL/GenBank/DDBJ databases">
        <authorList>
            <person name="Tran Van P."/>
        </authorList>
    </citation>
    <scope>NUCLEOTIDE SEQUENCE</scope>
</reference>